<feature type="compositionally biased region" description="Basic and acidic residues" evidence="1">
    <location>
        <begin position="237"/>
        <end position="255"/>
    </location>
</feature>
<evidence type="ECO:0000256" key="2">
    <source>
        <dbReference type="SAM" id="Phobius"/>
    </source>
</evidence>
<keyword evidence="2" id="KW-0812">Transmembrane</keyword>
<dbReference type="AlphaFoldDB" id="A0A7E4VPS2"/>
<proteinExistence type="predicted"/>
<evidence type="ECO:0000256" key="1">
    <source>
        <dbReference type="SAM" id="MobiDB-lite"/>
    </source>
</evidence>
<feature type="region of interest" description="Disordered" evidence="1">
    <location>
        <begin position="203"/>
        <end position="255"/>
    </location>
</feature>
<evidence type="ECO:0000256" key="3">
    <source>
        <dbReference type="SAM" id="SignalP"/>
    </source>
</evidence>
<name>A0A7E4VPS2_PANRE</name>
<dbReference type="Proteomes" id="UP000492821">
    <property type="component" value="Unassembled WGS sequence"/>
</dbReference>
<protein>
    <submittedName>
        <fullName evidence="5">Uncharacterized protein</fullName>
    </submittedName>
</protein>
<evidence type="ECO:0000313" key="4">
    <source>
        <dbReference type="Proteomes" id="UP000492821"/>
    </source>
</evidence>
<keyword evidence="2" id="KW-1133">Transmembrane helix</keyword>
<evidence type="ECO:0000313" key="5">
    <source>
        <dbReference type="WBParaSite" id="Pan_g22674.t1"/>
    </source>
</evidence>
<organism evidence="4 5">
    <name type="scientific">Panagrellus redivivus</name>
    <name type="common">Microworm</name>
    <dbReference type="NCBI Taxonomy" id="6233"/>
    <lineage>
        <taxon>Eukaryota</taxon>
        <taxon>Metazoa</taxon>
        <taxon>Ecdysozoa</taxon>
        <taxon>Nematoda</taxon>
        <taxon>Chromadorea</taxon>
        <taxon>Rhabditida</taxon>
        <taxon>Tylenchina</taxon>
        <taxon>Panagrolaimomorpha</taxon>
        <taxon>Panagrolaimoidea</taxon>
        <taxon>Panagrolaimidae</taxon>
        <taxon>Panagrellus</taxon>
    </lineage>
</organism>
<feature type="signal peptide" evidence="3">
    <location>
        <begin position="1"/>
        <end position="18"/>
    </location>
</feature>
<accession>A0A7E4VPS2</accession>
<keyword evidence="4" id="KW-1185">Reference proteome</keyword>
<keyword evidence="3" id="KW-0732">Signal</keyword>
<feature type="transmembrane region" description="Helical" evidence="2">
    <location>
        <begin position="162"/>
        <end position="186"/>
    </location>
</feature>
<reference evidence="5" key="2">
    <citation type="submission" date="2020-10" db="UniProtKB">
        <authorList>
            <consortium name="WormBaseParasite"/>
        </authorList>
    </citation>
    <scope>IDENTIFICATION</scope>
</reference>
<reference evidence="4" key="1">
    <citation type="journal article" date="2013" name="Genetics">
        <title>The draft genome and transcriptome of Panagrellus redivivus are shaped by the harsh demands of a free-living lifestyle.</title>
        <authorList>
            <person name="Srinivasan J."/>
            <person name="Dillman A.R."/>
            <person name="Macchietto M.G."/>
            <person name="Heikkinen L."/>
            <person name="Lakso M."/>
            <person name="Fracchia K.M."/>
            <person name="Antoshechkin I."/>
            <person name="Mortazavi A."/>
            <person name="Wong G."/>
            <person name="Sternberg P.W."/>
        </authorList>
    </citation>
    <scope>NUCLEOTIDE SEQUENCE [LARGE SCALE GENOMIC DNA]</scope>
    <source>
        <strain evidence="4">MT8872</strain>
    </source>
</reference>
<dbReference type="WBParaSite" id="Pan_g22674.t1">
    <property type="protein sequence ID" value="Pan_g22674.t1"/>
    <property type="gene ID" value="Pan_g22674"/>
</dbReference>
<sequence>MSHYAFLFVVFGISYCAADVYLFLNDEIRVTFSGPELMINMENPRLTEALQFVLCLKSYPTTTQKYCPKGYASFYYWFVGQDRIRYRMTRYGMIVDGTASIIRGNVLFDYDGSVTIKVVKLPPGSYVHLVNAEKVIPTTTTIRQSTTTMTTTDMVKTASFTIYYVIGGLALVLVLIVGAVIACICWSKKSRAANDVEGDTRPIAVKTDKSAKPNSRASPKIASRPKHNVRNSFTSHPFERRPSSGSEQSERPKGDRLGVANYRSISLLSAVYKVITKHYIQEDLIK</sequence>
<keyword evidence="2" id="KW-0472">Membrane</keyword>
<feature type="chain" id="PRO_5028950211" evidence="3">
    <location>
        <begin position="19"/>
        <end position="286"/>
    </location>
</feature>